<keyword evidence="2" id="KW-0560">Oxidoreductase</keyword>
<feature type="binding site" evidence="5">
    <location>
        <position position="318"/>
    </location>
    <ligand>
        <name>FMN</name>
        <dbReference type="ChEBI" id="CHEBI:58210"/>
    </ligand>
</feature>
<feature type="binding site" evidence="5">
    <location>
        <position position="127"/>
    </location>
    <ligand>
        <name>FMN</name>
        <dbReference type="ChEBI" id="CHEBI:58210"/>
    </ligand>
</feature>
<dbReference type="GO" id="GO:0016491">
    <property type="term" value="F:oxidoreductase activity"/>
    <property type="evidence" value="ECO:0007669"/>
    <property type="project" value="UniProtKB-KW"/>
</dbReference>
<evidence type="ECO:0000259" key="6">
    <source>
        <dbReference type="PROSITE" id="PS51349"/>
    </source>
</evidence>
<feature type="binding site" evidence="5">
    <location>
        <position position="177"/>
    </location>
    <ligand>
        <name>FMN</name>
        <dbReference type="ChEBI" id="CHEBI:58210"/>
    </ligand>
</feature>
<dbReference type="InterPro" id="IPR008259">
    <property type="entry name" value="FMN_hydac_DH_AS"/>
</dbReference>
<dbReference type="Proteomes" id="UP000753961">
    <property type="component" value="Unassembled WGS sequence"/>
</dbReference>
<sequence length="421" mass="46473">MKYGVITQKARYTSGMAGKKPKVPVDFNKLEEKAKAFLSKKAFAYVAGGAGTEKTIKANQTVFDEYQFKCPMMQSTPSVDLQISLFGKRYDTPLLAAPIGVLDLAFKDGDLAVARACSKLRIPMIFSNQASSPMEECSRIMANGPRWFQLYWSKSDKLVQSLVERAERCNCEAIVVTLDTTLLGWRPRDLDLGYLPFLHGKGIAQYSSDPIFQEIVRKNQGKTNNDNNSKPPVNLTTVWNLLKLCHHYPGSFWNNLRSGRALTAVKTFIDIYMRPELRWEDLKRLRAMTSLPVIVKGIQTAADARLAFDHGVNGIIVSNHGGRQIDGGVGALTCLDEIIQELGSDKTVLFDSGIRSGADVIKALALGANAVLIGRPFVYGLAIDGQSGVEAVLINFLAEIELQLSLMGVDSVDKLDRKYLM</sequence>
<keyword evidence="5" id="KW-0288">FMN</keyword>
<dbReference type="PANTHER" id="PTHR10578:SF143">
    <property type="entry name" value="FMN-DEPENDENT ALPHA-HYDROXY ACID DEHYDROGENASE PB1A11.03"/>
    <property type="match status" value="1"/>
</dbReference>
<feature type="binding site" evidence="5">
    <location>
        <begin position="351"/>
        <end position="355"/>
    </location>
    <ligand>
        <name>FMN</name>
        <dbReference type="ChEBI" id="CHEBI:58210"/>
    </ligand>
</feature>
<feature type="binding site" evidence="5">
    <location>
        <position position="320"/>
    </location>
    <ligand>
        <name>glyoxylate</name>
        <dbReference type="ChEBI" id="CHEBI:36655"/>
    </ligand>
</feature>
<dbReference type="PANTHER" id="PTHR10578">
    <property type="entry name" value="S -2-HYDROXY-ACID OXIDASE-RELATED"/>
    <property type="match status" value="1"/>
</dbReference>
<dbReference type="EMBL" id="JAHVHU010000004">
    <property type="protein sequence ID" value="MBY5957235.1"/>
    <property type="molecule type" value="Genomic_DNA"/>
</dbReference>
<evidence type="ECO:0000256" key="2">
    <source>
        <dbReference type="ARBA" id="ARBA00023002"/>
    </source>
</evidence>
<feature type="binding site" evidence="5">
    <location>
        <begin position="374"/>
        <end position="375"/>
    </location>
    <ligand>
        <name>FMN</name>
        <dbReference type="ChEBI" id="CHEBI:58210"/>
    </ligand>
</feature>
<feature type="binding site" evidence="5">
    <location>
        <position position="186"/>
    </location>
    <ligand>
        <name>glyoxylate</name>
        <dbReference type="ChEBI" id="CHEBI:36655"/>
    </ligand>
</feature>
<keyword evidence="5" id="KW-0285">Flavoprotein</keyword>
<dbReference type="PROSITE" id="PS51349">
    <property type="entry name" value="FMN_HYDROXY_ACID_DH_2"/>
    <property type="match status" value="1"/>
</dbReference>
<evidence type="ECO:0000256" key="4">
    <source>
        <dbReference type="PIRSR" id="PIRSR000138-1"/>
    </source>
</evidence>
<feature type="binding site" evidence="5">
    <location>
        <position position="45"/>
    </location>
    <ligand>
        <name>glyoxylate</name>
        <dbReference type="ChEBI" id="CHEBI:36655"/>
    </ligand>
</feature>
<protein>
    <submittedName>
        <fullName evidence="7">Alpha-hydroxy-acid oxidizing protein</fullName>
    </submittedName>
</protein>
<organism evidence="7 8">
    <name type="scientific">Membranihabitans marinus</name>
    <dbReference type="NCBI Taxonomy" id="1227546"/>
    <lineage>
        <taxon>Bacteria</taxon>
        <taxon>Pseudomonadati</taxon>
        <taxon>Bacteroidota</taxon>
        <taxon>Saprospiria</taxon>
        <taxon>Saprospirales</taxon>
        <taxon>Saprospiraceae</taxon>
        <taxon>Membranihabitans</taxon>
    </lineage>
</organism>
<feature type="binding site" evidence="5">
    <location>
        <position position="151"/>
    </location>
    <ligand>
        <name>glyoxylate</name>
        <dbReference type="ChEBI" id="CHEBI:36655"/>
    </ligand>
</feature>
<accession>A0A953HRU7</accession>
<evidence type="ECO:0000256" key="1">
    <source>
        <dbReference type="ARBA" id="ARBA00001917"/>
    </source>
</evidence>
<dbReference type="Gene3D" id="3.20.20.70">
    <property type="entry name" value="Aldolase class I"/>
    <property type="match status" value="1"/>
</dbReference>
<reference evidence="7" key="1">
    <citation type="submission" date="2021-06" db="EMBL/GenBank/DDBJ databases">
        <title>44 bacteria genomes isolated from Dapeng, Shenzhen.</title>
        <authorList>
            <person name="Zheng W."/>
            <person name="Yu S."/>
            <person name="Huang Y."/>
        </authorList>
    </citation>
    <scope>NUCLEOTIDE SEQUENCE</scope>
    <source>
        <strain evidence="7">DP5N28-2</strain>
    </source>
</reference>
<dbReference type="Pfam" id="PF01070">
    <property type="entry name" value="FMN_dh"/>
    <property type="match status" value="1"/>
</dbReference>
<dbReference type="PIRSF" id="PIRSF000138">
    <property type="entry name" value="Al-hdrx_acd_dh"/>
    <property type="match status" value="1"/>
</dbReference>
<dbReference type="InterPro" id="IPR000262">
    <property type="entry name" value="FMN-dep_DH"/>
</dbReference>
<evidence type="ECO:0000256" key="5">
    <source>
        <dbReference type="PIRSR" id="PIRSR000138-2"/>
    </source>
</evidence>
<dbReference type="RefSeq" id="WP_222578756.1">
    <property type="nucleotide sequence ID" value="NZ_JAHVHU010000004.1"/>
</dbReference>
<dbReference type="InterPro" id="IPR012133">
    <property type="entry name" value="Alpha-hydoxy_acid_DH_FMN"/>
</dbReference>
<evidence type="ECO:0000313" key="7">
    <source>
        <dbReference type="EMBL" id="MBY5957235.1"/>
    </source>
</evidence>
<feature type="domain" description="FMN hydroxy acid dehydrogenase" evidence="6">
    <location>
        <begin position="19"/>
        <end position="421"/>
    </location>
</feature>
<dbReference type="InterPro" id="IPR037396">
    <property type="entry name" value="FMN_HAD"/>
</dbReference>
<feature type="active site" description="Proton acceptor" evidence="4">
    <location>
        <position position="320"/>
    </location>
</feature>
<evidence type="ECO:0000313" key="8">
    <source>
        <dbReference type="Proteomes" id="UP000753961"/>
    </source>
</evidence>
<gene>
    <name evidence="7" type="ORF">KUV50_03745</name>
</gene>
<keyword evidence="8" id="KW-1185">Reference proteome</keyword>
<feature type="binding site" evidence="5">
    <location>
        <position position="323"/>
    </location>
    <ligand>
        <name>glyoxylate</name>
        <dbReference type="ChEBI" id="CHEBI:36655"/>
    </ligand>
</feature>
<dbReference type="PROSITE" id="PS00557">
    <property type="entry name" value="FMN_HYDROXY_ACID_DH_1"/>
    <property type="match status" value="1"/>
</dbReference>
<feature type="binding site" evidence="5">
    <location>
        <position position="149"/>
    </location>
    <ligand>
        <name>FMN</name>
        <dbReference type="ChEBI" id="CHEBI:58210"/>
    </ligand>
</feature>
<dbReference type="GO" id="GO:0010181">
    <property type="term" value="F:FMN binding"/>
    <property type="evidence" value="ECO:0007669"/>
    <property type="project" value="InterPro"/>
</dbReference>
<dbReference type="SUPFAM" id="SSF51395">
    <property type="entry name" value="FMN-linked oxidoreductases"/>
    <property type="match status" value="1"/>
</dbReference>
<dbReference type="AlphaFoldDB" id="A0A953HRU7"/>
<proteinExistence type="inferred from homology"/>
<feature type="binding site" evidence="5">
    <location>
        <position position="296"/>
    </location>
    <ligand>
        <name>FMN</name>
        <dbReference type="ChEBI" id="CHEBI:58210"/>
    </ligand>
</feature>
<name>A0A953HRU7_9BACT</name>
<comment type="similarity">
    <text evidence="3">Belongs to the FMN-dependent alpha-hydroxy acid dehydrogenase family.</text>
</comment>
<dbReference type="InterPro" id="IPR013785">
    <property type="entry name" value="Aldolase_TIM"/>
</dbReference>
<feature type="binding site" evidence="5">
    <location>
        <begin position="98"/>
        <end position="100"/>
    </location>
    <ligand>
        <name>FMN</name>
        <dbReference type="ChEBI" id="CHEBI:58210"/>
    </ligand>
</feature>
<comment type="caution">
    <text evidence="7">The sequence shown here is derived from an EMBL/GenBank/DDBJ whole genome shotgun (WGS) entry which is preliminary data.</text>
</comment>
<comment type="cofactor">
    <cofactor evidence="1">
        <name>FMN</name>
        <dbReference type="ChEBI" id="CHEBI:58210"/>
    </cofactor>
</comment>
<evidence type="ECO:0000256" key="3">
    <source>
        <dbReference type="ARBA" id="ARBA00024042"/>
    </source>
</evidence>